<dbReference type="InterPro" id="IPR050985">
    <property type="entry name" value="Alpha-glycosidase_related"/>
</dbReference>
<dbReference type="PANTHER" id="PTHR43053">
    <property type="entry name" value="GLYCOSIDASE FAMILY 31"/>
    <property type="match status" value="1"/>
</dbReference>
<dbReference type="Pfam" id="PF16875">
    <property type="entry name" value="Glyco_hydro_36N"/>
    <property type="match status" value="1"/>
</dbReference>
<feature type="active site" description="Proton donor" evidence="6">
    <location>
        <position position="526"/>
    </location>
</feature>
<dbReference type="EMBL" id="CP151632">
    <property type="protein sequence ID" value="WZO36232.1"/>
    <property type="molecule type" value="Genomic_DNA"/>
</dbReference>
<protein>
    <recommendedName>
        <fullName evidence="2 5">Alpha-galactosidase</fullName>
        <ecNumber evidence="2 5">3.2.1.22</ecNumber>
    </recommendedName>
</protein>
<evidence type="ECO:0000259" key="8">
    <source>
        <dbReference type="Pfam" id="PF16875"/>
    </source>
</evidence>
<dbReference type="PRINTS" id="PR00743">
    <property type="entry name" value="GLHYDRLASE36"/>
</dbReference>
<organism evidence="9">
    <name type="scientific">Microbacterium sp. LWS13-1.2</name>
    <dbReference type="NCBI Taxonomy" id="3135264"/>
    <lineage>
        <taxon>Bacteria</taxon>
        <taxon>Bacillati</taxon>
        <taxon>Actinomycetota</taxon>
        <taxon>Actinomycetes</taxon>
        <taxon>Micrococcales</taxon>
        <taxon>Microbacteriaceae</taxon>
        <taxon>Microbacterium</taxon>
    </lineage>
</organism>
<keyword evidence="4 5" id="KW-0326">Glycosidase</keyword>
<reference evidence="9" key="1">
    <citation type="submission" date="2024-04" db="EMBL/GenBank/DDBJ databases">
        <authorList>
            <person name="Roder T."/>
            <person name="Oberhansli S."/>
            <person name="Kreuzer M."/>
        </authorList>
    </citation>
    <scope>NUCLEOTIDE SEQUENCE</scope>
    <source>
        <strain evidence="9">LWS13-1.2</strain>
    </source>
</reference>
<comment type="catalytic activity">
    <reaction evidence="1 5">
        <text>Hydrolysis of terminal, non-reducing alpha-D-galactose residues in alpha-D-galactosides, including galactose oligosaccharides, galactomannans and galactolipids.</text>
        <dbReference type="EC" id="3.2.1.22"/>
    </reaction>
</comment>
<dbReference type="InterPro" id="IPR017853">
    <property type="entry name" value="GH"/>
</dbReference>
<dbReference type="PROSITE" id="PS00512">
    <property type="entry name" value="ALPHA_GALACTOSIDASE"/>
    <property type="match status" value="1"/>
</dbReference>
<dbReference type="RefSeq" id="WP_349427028.1">
    <property type="nucleotide sequence ID" value="NZ_CP151632.1"/>
</dbReference>
<keyword evidence="3 5" id="KW-0378">Hydrolase</keyword>
<dbReference type="CDD" id="cd14791">
    <property type="entry name" value="GH36"/>
    <property type="match status" value="1"/>
</dbReference>
<dbReference type="PIRSF" id="PIRSF005536">
    <property type="entry name" value="Agal"/>
    <property type="match status" value="1"/>
</dbReference>
<dbReference type="InterPro" id="IPR031704">
    <property type="entry name" value="Glyco_hydro_36_N"/>
</dbReference>
<evidence type="ECO:0000256" key="5">
    <source>
        <dbReference type="PIRNR" id="PIRNR005536"/>
    </source>
</evidence>
<evidence type="ECO:0000256" key="4">
    <source>
        <dbReference type="ARBA" id="ARBA00023295"/>
    </source>
</evidence>
<dbReference type="InterPro" id="IPR002252">
    <property type="entry name" value="Glyco_hydro_36"/>
</dbReference>
<evidence type="ECO:0000256" key="6">
    <source>
        <dbReference type="PIRSR" id="PIRSR005536-1"/>
    </source>
</evidence>
<proteinExistence type="inferred from homology"/>
<sequence>MHSTDQLLDAEHTDPTPNARVLHLTRGGTSVVVDLDASPAPAIVHWGAALVDSTPATLAGLAIAARGQRVSGGLDATPALTLLPTAAEGWFGTPALEGHRDGSGVSILLRVVDVQASEHRASIALADAEAGLAVRAELRIGPSGLFRQRITVRNTGATAYVLQTVQPTFPLPWDATEVLDTTGHHLRERSPQRRGLTFGSHVRESRRGRTGADAAILLAAGRPGFGFEGGRVHGIHVAWSGNHRVLAERTVSGDAFLAGGELLLPGEIVLPSGAAYSSPWVIGSWGDGLTELSRRFHDEWRARPQHPRRPRPVTLNTWEAVYFDHSLERLAALADAAAAVGVERFVLDDGWFEGRRDDTAGLGDWTVDGEVWPDGLHPLVDHVRTLGMEFGLWVEPEMVNPDSDLARRHPDWILRGRMSLPPSARQQQVLDLSNPEAYAHIAARLHALLDEYPIAYLKWDHNRDLVDAGGGPAGNAHVHEHTLAVYRLLDELKAARPGLEIESCASGGARVDLGILDRTDRVWTSDSLDPLERLDNQRHTGIVVPPEMLGMHLTSPVVHSSGRTVSLGLSGAVALFGHFGIEWDLTTLDDATRTDIAQWVALAKRLRPLIASGRVVHVDGTEPGIDVRGMVAEDAASAVFTIVQAATSAAYPPGRIRMPGLDPARSYRLRVLMRDGADAGQSPLAWADAAPLLTGRELAEAGVRAPVQRPQQAMVVELTAEN</sequence>
<feature type="domain" description="Glycosyl hydrolase family 36 N-terminal" evidence="8">
    <location>
        <begin position="41"/>
        <end position="270"/>
    </location>
</feature>
<dbReference type="InterPro" id="IPR013785">
    <property type="entry name" value="Aldolase_TIM"/>
</dbReference>
<dbReference type="Gene3D" id="3.20.20.70">
    <property type="entry name" value="Aldolase class I"/>
    <property type="match status" value="1"/>
</dbReference>
<dbReference type="FunFam" id="3.20.20.70:FF:000118">
    <property type="entry name" value="Alpha-galactosidase"/>
    <property type="match status" value="1"/>
</dbReference>
<evidence type="ECO:0000256" key="3">
    <source>
        <dbReference type="ARBA" id="ARBA00022801"/>
    </source>
</evidence>
<dbReference type="Pfam" id="PF02065">
    <property type="entry name" value="Melibiase"/>
    <property type="match status" value="1"/>
</dbReference>
<dbReference type="InterPro" id="IPR031705">
    <property type="entry name" value="Glyco_hydro_36_C"/>
</dbReference>
<evidence type="ECO:0000313" key="9">
    <source>
        <dbReference type="EMBL" id="WZO36232.1"/>
    </source>
</evidence>
<accession>A0AAU6SH62</accession>
<dbReference type="InterPro" id="IPR000111">
    <property type="entry name" value="Glyco_hydro_27/36_CS"/>
</dbReference>
<dbReference type="GO" id="GO:0004557">
    <property type="term" value="F:alpha-galactosidase activity"/>
    <property type="evidence" value="ECO:0007669"/>
    <property type="project" value="UniProtKB-UniRule"/>
</dbReference>
<dbReference type="Gene3D" id="2.70.98.60">
    <property type="entry name" value="alpha-galactosidase from lactobacil brevis"/>
    <property type="match status" value="1"/>
</dbReference>
<feature type="domain" description="Glycosyl hydrolase family 36 C-terminal" evidence="7">
    <location>
        <begin position="630"/>
        <end position="718"/>
    </location>
</feature>
<dbReference type="SUPFAM" id="SSF51445">
    <property type="entry name" value="(Trans)glycosidases"/>
    <property type="match status" value="1"/>
</dbReference>
<evidence type="ECO:0000259" key="7">
    <source>
        <dbReference type="Pfam" id="PF16874"/>
    </source>
</evidence>
<dbReference type="InterPro" id="IPR038417">
    <property type="entry name" value="Alpga-gal_N_sf"/>
</dbReference>
<gene>
    <name evidence="9" type="ORF">MRBLWS13_003951</name>
</gene>
<evidence type="ECO:0000256" key="2">
    <source>
        <dbReference type="ARBA" id="ARBA00012755"/>
    </source>
</evidence>
<evidence type="ECO:0000256" key="1">
    <source>
        <dbReference type="ARBA" id="ARBA00001255"/>
    </source>
</evidence>
<comment type="similarity">
    <text evidence="5">Belongs to the glycosyl hydrolase.</text>
</comment>
<dbReference type="Pfam" id="PF16874">
    <property type="entry name" value="Glyco_hydro_36C"/>
    <property type="match status" value="1"/>
</dbReference>
<dbReference type="PANTHER" id="PTHR43053:SF3">
    <property type="entry name" value="ALPHA-GALACTOSIDASE C-RELATED"/>
    <property type="match status" value="1"/>
</dbReference>
<name>A0AAU6SH62_9MICO</name>
<feature type="active site" description="Nucleophile" evidence="6">
    <location>
        <position position="460"/>
    </location>
</feature>
<dbReference type="EC" id="3.2.1.22" evidence="2 5"/>
<dbReference type="GO" id="GO:0016052">
    <property type="term" value="P:carbohydrate catabolic process"/>
    <property type="evidence" value="ECO:0007669"/>
    <property type="project" value="InterPro"/>
</dbReference>
<dbReference type="Gene3D" id="2.60.40.1180">
    <property type="entry name" value="Golgi alpha-mannosidase II"/>
    <property type="match status" value="1"/>
</dbReference>
<dbReference type="InterPro" id="IPR013780">
    <property type="entry name" value="Glyco_hydro_b"/>
</dbReference>
<dbReference type="AlphaFoldDB" id="A0AAU6SH62"/>